<keyword evidence="3" id="KW-1003">Cell membrane</keyword>
<evidence type="ECO:0000256" key="3">
    <source>
        <dbReference type="ARBA" id="ARBA00022475"/>
    </source>
</evidence>
<feature type="transmembrane region" description="Helical" evidence="7">
    <location>
        <begin position="82"/>
        <end position="99"/>
    </location>
</feature>
<dbReference type="Proteomes" id="UP000194841">
    <property type="component" value="Unassembled WGS sequence"/>
</dbReference>
<feature type="transmembrane region" description="Helical" evidence="7">
    <location>
        <begin position="185"/>
        <end position="206"/>
    </location>
</feature>
<organism evidence="8 9">
    <name type="scientific">Pseudoalteromonas ulvae</name>
    <dbReference type="NCBI Taxonomy" id="107327"/>
    <lineage>
        <taxon>Bacteria</taxon>
        <taxon>Pseudomonadati</taxon>
        <taxon>Pseudomonadota</taxon>
        <taxon>Gammaproteobacteria</taxon>
        <taxon>Alteromonadales</taxon>
        <taxon>Pseudoalteromonadaceae</taxon>
        <taxon>Pseudoalteromonas</taxon>
    </lineage>
</organism>
<keyword evidence="5 7" id="KW-1133">Transmembrane helix</keyword>
<feature type="transmembrane region" description="Helical" evidence="7">
    <location>
        <begin position="218"/>
        <end position="238"/>
    </location>
</feature>
<feature type="transmembrane region" description="Helical" evidence="7">
    <location>
        <begin position="12"/>
        <end position="29"/>
    </location>
</feature>
<evidence type="ECO:0000313" key="9">
    <source>
        <dbReference type="Proteomes" id="UP000194841"/>
    </source>
</evidence>
<evidence type="ECO:0000256" key="4">
    <source>
        <dbReference type="ARBA" id="ARBA00022692"/>
    </source>
</evidence>
<comment type="similarity">
    <text evidence="2">Belongs to the UPF0719 family.</text>
</comment>
<feature type="transmembrane region" description="Helical" evidence="7">
    <location>
        <begin position="258"/>
        <end position="277"/>
    </location>
</feature>
<feature type="transmembrane region" description="Helical" evidence="7">
    <location>
        <begin position="49"/>
        <end position="70"/>
    </location>
</feature>
<dbReference type="AlphaFoldDB" id="A0A244CNW2"/>
<evidence type="ECO:0000256" key="6">
    <source>
        <dbReference type="ARBA" id="ARBA00023136"/>
    </source>
</evidence>
<protein>
    <submittedName>
        <fullName evidence="8">DUF350 domain-containing protein</fullName>
    </submittedName>
</protein>
<keyword evidence="9" id="KW-1185">Reference proteome</keyword>
<evidence type="ECO:0000256" key="7">
    <source>
        <dbReference type="SAM" id="Phobius"/>
    </source>
</evidence>
<keyword evidence="6 7" id="KW-0472">Membrane</keyword>
<gene>
    <name evidence="8" type="ORF">B1199_14150</name>
</gene>
<evidence type="ECO:0000313" key="8">
    <source>
        <dbReference type="EMBL" id="OUL57303.1"/>
    </source>
</evidence>
<proteinExistence type="inferred from homology"/>
<dbReference type="InterPro" id="IPR007140">
    <property type="entry name" value="DUF350"/>
</dbReference>
<evidence type="ECO:0000256" key="2">
    <source>
        <dbReference type="ARBA" id="ARBA00005779"/>
    </source>
</evidence>
<dbReference type="Pfam" id="PF03994">
    <property type="entry name" value="DUF350"/>
    <property type="match status" value="2"/>
</dbReference>
<dbReference type="GO" id="GO:0005886">
    <property type="term" value="C:plasma membrane"/>
    <property type="evidence" value="ECO:0007669"/>
    <property type="project" value="UniProtKB-SubCell"/>
</dbReference>
<sequence length="278" mass="30248">MDIYLDNYLVNSAYLGLFIIVLLAAKWVYNLTTPYDTVKQLSEHRNTSLAISISGYLFAVSIIYFCVLAGPSQGLLNDLINVSIYSALGMALLVLSRWINDKFLLHAFCNTEQLIDKQNLATGIAQAASYLSSSLLIGGALAGEGSWLSAVVFYLLGQALLILFARLYDYLTQFDVQEQLQEQNLAAAVSFSATLIAVGVILFHAISGQFISWQQSLTLFAIDSAIAFLVLPFMRLLVDKVLLPNIVLDTAIAERNIAVALIEGSLAICVALAILVAL</sequence>
<dbReference type="PANTHER" id="PTHR40043:SF1">
    <property type="entry name" value="UPF0719 INNER MEMBRANE PROTEIN YJFL"/>
    <property type="match status" value="1"/>
</dbReference>
<comment type="subcellular location">
    <subcellularLocation>
        <location evidence="1">Cell membrane</location>
        <topology evidence="1">Multi-pass membrane protein</topology>
    </subcellularLocation>
</comment>
<dbReference type="RefSeq" id="WP_086744761.1">
    <property type="nucleotide sequence ID" value="NZ_MWPV01000004.1"/>
</dbReference>
<name>A0A244CNW2_PSEDV</name>
<evidence type="ECO:0000256" key="5">
    <source>
        <dbReference type="ARBA" id="ARBA00022989"/>
    </source>
</evidence>
<feature type="transmembrane region" description="Helical" evidence="7">
    <location>
        <begin position="120"/>
        <end position="141"/>
    </location>
</feature>
<reference evidence="8 9" key="1">
    <citation type="submission" date="2017-02" db="EMBL/GenBank/DDBJ databases">
        <title>Pseudoalteromonas ulvae TC14 Genome.</title>
        <authorList>
            <person name="Molmeret M."/>
        </authorList>
    </citation>
    <scope>NUCLEOTIDE SEQUENCE [LARGE SCALE GENOMIC DNA]</scope>
    <source>
        <strain evidence="8">TC14</strain>
    </source>
</reference>
<evidence type="ECO:0000256" key="1">
    <source>
        <dbReference type="ARBA" id="ARBA00004651"/>
    </source>
</evidence>
<feature type="transmembrane region" description="Helical" evidence="7">
    <location>
        <begin position="147"/>
        <end position="165"/>
    </location>
</feature>
<keyword evidence="4 7" id="KW-0812">Transmembrane</keyword>
<comment type="caution">
    <text evidence="8">The sequence shown here is derived from an EMBL/GenBank/DDBJ whole genome shotgun (WGS) entry which is preliminary data.</text>
</comment>
<dbReference type="EMBL" id="MWPV01000004">
    <property type="protein sequence ID" value="OUL57303.1"/>
    <property type="molecule type" value="Genomic_DNA"/>
</dbReference>
<dbReference type="PANTHER" id="PTHR40043">
    <property type="entry name" value="UPF0719 INNER MEMBRANE PROTEIN YJFL"/>
    <property type="match status" value="1"/>
</dbReference>
<accession>A0A244CNW2</accession>
<dbReference type="OrthoDB" id="6287706at2"/>